<feature type="transmembrane region" description="Helical" evidence="1">
    <location>
        <begin position="123"/>
        <end position="142"/>
    </location>
</feature>
<dbReference type="PANTHER" id="PTHR33741:SF5">
    <property type="entry name" value="TRANSMEMBRANE PROTEIN DDB_G0269096-RELATED"/>
    <property type="match status" value="1"/>
</dbReference>
<keyword evidence="1" id="KW-0472">Membrane</keyword>
<dbReference type="OrthoDB" id="2016548at2759"/>
<feature type="transmembrane region" description="Helical" evidence="1">
    <location>
        <begin position="32"/>
        <end position="51"/>
    </location>
</feature>
<reference evidence="3" key="1">
    <citation type="submission" date="2020-12" db="EMBL/GenBank/DDBJ databases">
        <title>Metabolic potential, ecology and presence of endohyphal bacteria is reflected in genomic diversity of Mucoromycotina.</title>
        <authorList>
            <person name="Muszewska A."/>
            <person name="Okrasinska A."/>
            <person name="Steczkiewicz K."/>
            <person name="Drgas O."/>
            <person name="Orlowska M."/>
            <person name="Perlinska-Lenart U."/>
            <person name="Aleksandrzak-Piekarczyk T."/>
            <person name="Szatraj K."/>
            <person name="Zielenkiewicz U."/>
            <person name="Pilsyk S."/>
            <person name="Malc E."/>
            <person name="Mieczkowski P."/>
            <person name="Kruszewska J.S."/>
            <person name="Biernat P."/>
            <person name="Pawlowska J."/>
        </authorList>
    </citation>
    <scope>NUCLEOTIDE SEQUENCE</scope>
    <source>
        <strain evidence="3">WA0000017839</strain>
    </source>
</reference>
<dbReference type="EMBL" id="JAEPRD010000084">
    <property type="protein sequence ID" value="KAG2200345.1"/>
    <property type="molecule type" value="Genomic_DNA"/>
</dbReference>
<dbReference type="AlphaFoldDB" id="A0A8H7UYD7"/>
<dbReference type="Pfam" id="PF04982">
    <property type="entry name" value="TM_HPP"/>
    <property type="match status" value="1"/>
</dbReference>
<protein>
    <recommendedName>
        <fullName evidence="2">HPP transmembrane region domain-containing protein</fullName>
    </recommendedName>
</protein>
<evidence type="ECO:0000313" key="4">
    <source>
        <dbReference type="Proteomes" id="UP000603453"/>
    </source>
</evidence>
<keyword evidence="1" id="KW-1133">Transmembrane helix</keyword>
<organism evidence="3 4">
    <name type="scientific">Mucor saturninus</name>
    <dbReference type="NCBI Taxonomy" id="64648"/>
    <lineage>
        <taxon>Eukaryota</taxon>
        <taxon>Fungi</taxon>
        <taxon>Fungi incertae sedis</taxon>
        <taxon>Mucoromycota</taxon>
        <taxon>Mucoromycotina</taxon>
        <taxon>Mucoromycetes</taxon>
        <taxon>Mucorales</taxon>
        <taxon>Mucorineae</taxon>
        <taxon>Mucoraceae</taxon>
        <taxon>Mucor</taxon>
    </lineage>
</organism>
<dbReference type="InterPro" id="IPR058581">
    <property type="entry name" value="TM_HPP"/>
</dbReference>
<evidence type="ECO:0000259" key="2">
    <source>
        <dbReference type="Pfam" id="PF04982"/>
    </source>
</evidence>
<feature type="transmembrane region" description="Helical" evidence="1">
    <location>
        <begin position="63"/>
        <end position="80"/>
    </location>
</feature>
<accession>A0A8H7UYD7</accession>
<feature type="domain" description="HPP transmembrane region" evidence="2">
    <location>
        <begin position="28"/>
        <end position="196"/>
    </location>
</feature>
<keyword evidence="1" id="KW-0812">Transmembrane</keyword>
<feature type="transmembrane region" description="Helical" evidence="1">
    <location>
        <begin position="92"/>
        <end position="111"/>
    </location>
</feature>
<keyword evidence="4" id="KW-1185">Reference proteome</keyword>
<dbReference type="InterPro" id="IPR007065">
    <property type="entry name" value="HPP"/>
</dbReference>
<proteinExistence type="predicted"/>
<evidence type="ECO:0000313" key="3">
    <source>
        <dbReference type="EMBL" id="KAG2200345.1"/>
    </source>
</evidence>
<comment type="caution">
    <text evidence="3">The sequence shown here is derived from an EMBL/GenBank/DDBJ whole genome shotgun (WGS) entry which is preliminary data.</text>
</comment>
<evidence type="ECO:0000256" key="1">
    <source>
        <dbReference type="SAM" id="Phobius"/>
    </source>
</evidence>
<gene>
    <name evidence="3" type="ORF">INT47_002259</name>
</gene>
<name>A0A8H7UYD7_9FUNG</name>
<dbReference type="Proteomes" id="UP000603453">
    <property type="component" value="Unassembled WGS sequence"/>
</dbReference>
<sequence>MTRLQRLPYFISHFLGYRKPSHVAKALPKWKIYTWSFIAAWIGIALLEIIFTYASSFQSHHTPMIIASFGASAILIYGVLDSPLAQPRNVICGQLIGSIVGVIIAQLFLNIQHVWASPEQKVVVEWLGGATAMALALTVMQITKTVHPPGGATALIAVITPTIVEMAWFYIAIVFLSSVLQVLVGCLVNNVERKYPQYWWTPHAPIRIDPATISTLMPNADTDSRRKEEVVSNNLTAAEEGRICSNDISIRRLSVVSSSANSSSTAMSIDNSVENAIKILQEHAQKSNISYTLISPGLPLITTSGILTDEQYQFMTTLAQDVSLEPKKT</sequence>
<feature type="transmembrane region" description="Helical" evidence="1">
    <location>
        <begin position="167"/>
        <end position="188"/>
    </location>
</feature>
<dbReference type="PANTHER" id="PTHR33741">
    <property type="entry name" value="TRANSMEMBRANE PROTEIN DDB_G0269096-RELATED"/>
    <property type="match status" value="1"/>
</dbReference>